<accession>A0A1S3CWL3</accession>
<sequence length="212" mass="23938">MKSSLFLLLTVFVSFQCIVQCLADERGPAYDVEEYGTNGIVKAKVALYMESLCPGCHQFIKHQLYPVFMKYSNYIQLDLIPFGNARHTKNSDGTWEFKCQHGEPECFGNLYLACATHLLQASRPKHLIRYYNCMASASSFSIEKDVKQCAPVAGVNFRKLQTCVKSKGPEILAQFGDRTDALEGRKFVPTIVIDDEFNIDDQGEIDDDLLDL</sequence>
<dbReference type="Proteomes" id="UP000079169">
    <property type="component" value="Unplaced"/>
</dbReference>
<protein>
    <submittedName>
        <fullName evidence="8">Gamma-interferon-inducible lysosomal thiol reductase-like</fullName>
    </submittedName>
</protein>
<dbReference type="GO" id="GO:0016671">
    <property type="term" value="F:oxidoreductase activity, acting on a sulfur group of donors, disulfide as acceptor"/>
    <property type="evidence" value="ECO:0007669"/>
    <property type="project" value="InterPro"/>
</dbReference>
<dbReference type="GO" id="GO:0005576">
    <property type="term" value="C:extracellular region"/>
    <property type="evidence" value="ECO:0007669"/>
    <property type="project" value="UniProtKB-SubCell"/>
</dbReference>
<evidence type="ECO:0000256" key="2">
    <source>
        <dbReference type="ARBA" id="ARBA00005679"/>
    </source>
</evidence>
<evidence type="ECO:0000256" key="6">
    <source>
        <dbReference type="SAM" id="SignalP"/>
    </source>
</evidence>
<organism evidence="7 8">
    <name type="scientific">Diaphorina citri</name>
    <name type="common">Asian citrus psyllid</name>
    <dbReference type="NCBI Taxonomy" id="121845"/>
    <lineage>
        <taxon>Eukaryota</taxon>
        <taxon>Metazoa</taxon>
        <taxon>Ecdysozoa</taxon>
        <taxon>Arthropoda</taxon>
        <taxon>Hexapoda</taxon>
        <taxon>Insecta</taxon>
        <taxon>Pterygota</taxon>
        <taxon>Neoptera</taxon>
        <taxon>Paraneoptera</taxon>
        <taxon>Hemiptera</taxon>
        <taxon>Sternorrhyncha</taxon>
        <taxon>Psylloidea</taxon>
        <taxon>Psyllidae</taxon>
        <taxon>Diaphorininae</taxon>
        <taxon>Diaphorina</taxon>
    </lineage>
</organism>
<dbReference type="Pfam" id="PF03227">
    <property type="entry name" value="GILT"/>
    <property type="match status" value="1"/>
</dbReference>
<name>A0A1S3CWL3_DIACI</name>
<gene>
    <name evidence="8" type="primary">LOC103506626</name>
</gene>
<dbReference type="GeneID" id="103506626"/>
<comment type="subcellular location">
    <subcellularLocation>
        <location evidence="1">Secreted</location>
    </subcellularLocation>
</comment>
<evidence type="ECO:0000256" key="3">
    <source>
        <dbReference type="ARBA" id="ARBA00022525"/>
    </source>
</evidence>
<evidence type="ECO:0000256" key="4">
    <source>
        <dbReference type="ARBA" id="ARBA00022729"/>
    </source>
</evidence>
<feature type="signal peptide" evidence="6">
    <location>
        <begin position="1"/>
        <end position="23"/>
    </location>
</feature>
<evidence type="ECO:0000313" key="7">
    <source>
        <dbReference type="Proteomes" id="UP000079169"/>
    </source>
</evidence>
<dbReference type="PaxDb" id="121845-A0A1S3CWL3"/>
<keyword evidence="3" id="KW-0964">Secreted</keyword>
<dbReference type="PANTHER" id="PTHR13234:SF8">
    <property type="entry name" value="GAMMA-INTERFERON-INDUCIBLE LYSOSOMAL THIOL REDUCTASE"/>
    <property type="match status" value="1"/>
</dbReference>
<keyword evidence="4 6" id="KW-0732">Signal</keyword>
<evidence type="ECO:0000256" key="5">
    <source>
        <dbReference type="ARBA" id="ARBA00023180"/>
    </source>
</evidence>
<dbReference type="OMA" id="CQLYKGV"/>
<dbReference type="AlphaFoldDB" id="A0A1S3CWL3"/>
<keyword evidence="5" id="KW-0325">Glycoprotein</keyword>
<proteinExistence type="inferred from homology"/>
<reference evidence="8" key="1">
    <citation type="submission" date="2025-08" db="UniProtKB">
        <authorList>
            <consortium name="RefSeq"/>
        </authorList>
    </citation>
    <scope>IDENTIFICATION</scope>
</reference>
<dbReference type="KEGG" id="dci:103506626"/>
<keyword evidence="7" id="KW-1185">Reference proteome</keyword>
<dbReference type="STRING" id="121845.A0A1S3CWL3"/>
<dbReference type="RefSeq" id="XP_008469244.1">
    <property type="nucleotide sequence ID" value="XM_008471022.3"/>
</dbReference>
<feature type="chain" id="PRO_5010258984" evidence="6">
    <location>
        <begin position="24"/>
        <end position="212"/>
    </location>
</feature>
<dbReference type="InterPro" id="IPR004911">
    <property type="entry name" value="Interferon-induced_GILT"/>
</dbReference>
<evidence type="ECO:0000256" key="1">
    <source>
        <dbReference type="ARBA" id="ARBA00004613"/>
    </source>
</evidence>
<comment type="similarity">
    <text evidence="2">Belongs to the GILT family.</text>
</comment>
<evidence type="ECO:0000313" key="8">
    <source>
        <dbReference type="RefSeq" id="XP_008469244.1"/>
    </source>
</evidence>
<dbReference type="PANTHER" id="PTHR13234">
    <property type="entry name" value="GAMMA-INTERFERON INDUCIBLE LYSOSOMAL THIOL REDUCTASE GILT"/>
    <property type="match status" value="1"/>
</dbReference>